<feature type="domain" description="Peptidase M15C" evidence="1">
    <location>
        <begin position="114"/>
        <end position="194"/>
    </location>
</feature>
<proteinExistence type="predicted"/>
<evidence type="ECO:0000313" key="2">
    <source>
        <dbReference type="EMBL" id="DAE24062.1"/>
    </source>
</evidence>
<accession>A0A8S5QXY6</accession>
<dbReference type="Pfam" id="PF13539">
    <property type="entry name" value="Peptidase_M15_4"/>
    <property type="match status" value="1"/>
</dbReference>
<name>A0A8S5QXY6_9CAUD</name>
<protein>
    <submittedName>
        <fullName evidence="2">L alanyl D glutamate peptidase endolysin</fullName>
    </submittedName>
</protein>
<reference evidence="2" key="1">
    <citation type="journal article" date="2021" name="Proc. Natl. Acad. Sci. U.S.A.">
        <title>A Catalog of Tens of Thousands of Viruses from Human Metagenomes Reveals Hidden Associations with Chronic Diseases.</title>
        <authorList>
            <person name="Tisza M.J."/>
            <person name="Buck C.B."/>
        </authorList>
    </citation>
    <scope>NUCLEOTIDE SEQUENCE</scope>
    <source>
        <strain evidence="2">Ctg6Y13</strain>
    </source>
</reference>
<evidence type="ECO:0000259" key="1">
    <source>
        <dbReference type="Pfam" id="PF13539"/>
    </source>
</evidence>
<dbReference type="CDD" id="cd14845">
    <property type="entry name" value="L-Ala-D-Glu_peptidase_like"/>
    <property type="match status" value="1"/>
</dbReference>
<dbReference type="GO" id="GO:0008233">
    <property type="term" value="F:peptidase activity"/>
    <property type="evidence" value="ECO:0007669"/>
    <property type="project" value="InterPro"/>
</dbReference>
<dbReference type="InterPro" id="IPR009045">
    <property type="entry name" value="Zn_M74/Hedgehog-like"/>
</dbReference>
<sequence length="195" mass="21940">MRDVEELIGTEIIEGGRNLKITGVEIEGENIVLTTENIGGDAESKKKYVLSDASIEKMKGVHPKLIELMKKAISNSPYDFKIVQGLRTAEYQNSLYQQGRTKPGKIVTKLDGYNRKSNHQAKADGYGHAVDIAVCGYYDQNGIYVKYTTDTEMFDNKKLVEISKHVKAVAKEMGMEIVWGGDWKTLYDTPHYELV</sequence>
<dbReference type="Gene3D" id="3.30.1380.10">
    <property type="match status" value="1"/>
</dbReference>
<dbReference type="SUPFAM" id="SSF55166">
    <property type="entry name" value="Hedgehog/DD-peptidase"/>
    <property type="match status" value="1"/>
</dbReference>
<dbReference type="InterPro" id="IPR039561">
    <property type="entry name" value="Peptidase_M15C"/>
</dbReference>
<organism evidence="2">
    <name type="scientific">Siphoviridae sp. ctg6Y13</name>
    <dbReference type="NCBI Taxonomy" id="2826419"/>
    <lineage>
        <taxon>Viruses</taxon>
        <taxon>Duplodnaviria</taxon>
        <taxon>Heunggongvirae</taxon>
        <taxon>Uroviricota</taxon>
        <taxon>Caudoviricetes</taxon>
    </lineage>
</organism>
<dbReference type="EMBL" id="BK015766">
    <property type="protein sequence ID" value="DAE24062.1"/>
    <property type="molecule type" value="Genomic_DNA"/>
</dbReference>